<sequence>MSVRHVEQFYGLPVRTFPPYAHPEELPDPDAVAWRFQCGPYATDEDVEVCWRRFTESVELEKVRAVILGQPWYDADGGGGERFLTELAYRLTALEAVFLGDLEEDEAMVSWIGQSDLGPFLAAFPGLRELHVRGGQGLAFPVTGHEGLRVLRVESGGLPPEAAEQIAAAELPALERLELWLGDEDYGGGTTVAQLAPLLAGTGKQNLRHLGVQNSPLQDEFAAAFATAPVVERLASLSLSMGTLSDTGAEALLGGRPLTHLKELDLSHHFLSHAMMLRIWTQLEPTGVRVNLIGRQEAEDYSDVDYMADDADGRYIAVAE</sequence>
<dbReference type="Gene3D" id="3.80.10.10">
    <property type="entry name" value="Ribonuclease Inhibitor"/>
    <property type="match status" value="1"/>
</dbReference>
<evidence type="ECO:0000313" key="2">
    <source>
        <dbReference type="Proteomes" id="UP000253741"/>
    </source>
</evidence>
<proteinExistence type="predicted"/>
<comment type="caution">
    <text evidence="1">The sequence shown here is derived from an EMBL/GenBank/DDBJ whole genome shotgun (WGS) entry which is preliminary data.</text>
</comment>
<dbReference type="InterPro" id="IPR032675">
    <property type="entry name" value="LRR_dom_sf"/>
</dbReference>
<accession>A0A370B844</accession>
<dbReference type="RefSeq" id="WP_114624814.1">
    <property type="nucleotide sequence ID" value="NZ_QQNA01000134.1"/>
</dbReference>
<reference evidence="1 2" key="1">
    <citation type="submission" date="2018-07" db="EMBL/GenBank/DDBJ databases">
        <title>Streptomyces species from bats.</title>
        <authorList>
            <person name="Dunlap C."/>
        </authorList>
    </citation>
    <scope>NUCLEOTIDE SEQUENCE [LARGE SCALE GENOMIC DNA]</scope>
    <source>
        <strain evidence="1 2">AC230</strain>
    </source>
</reference>
<dbReference type="NCBIfam" id="NF038076">
    <property type="entry name" value="fam_STM4015"/>
    <property type="match status" value="1"/>
</dbReference>
<organism evidence="1 2">
    <name type="scientific">Streptomyces corynorhini</name>
    <dbReference type="NCBI Taxonomy" id="2282652"/>
    <lineage>
        <taxon>Bacteria</taxon>
        <taxon>Bacillati</taxon>
        <taxon>Actinomycetota</taxon>
        <taxon>Actinomycetes</taxon>
        <taxon>Kitasatosporales</taxon>
        <taxon>Streptomycetaceae</taxon>
        <taxon>Streptomyces</taxon>
    </lineage>
</organism>
<keyword evidence="2" id="KW-1185">Reference proteome</keyword>
<dbReference type="OrthoDB" id="9781345at2"/>
<dbReference type="InterPro" id="IPR047722">
    <property type="entry name" value="STM4015-like"/>
</dbReference>
<dbReference type="Proteomes" id="UP000253741">
    <property type="component" value="Unassembled WGS sequence"/>
</dbReference>
<dbReference type="AlphaFoldDB" id="A0A370B844"/>
<name>A0A370B844_9ACTN</name>
<dbReference type="EMBL" id="QQNA01000134">
    <property type="protein sequence ID" value="RDG36822.1"/>
    <property type="molecule type" value="Genomic_DNA"/>
</dbReference>
<evidence type="ECO:0000313" key="1">
    <source>
        <dbReference type="EMBL" id="RDG36822.1"/>
    </source>
</evidence>
<gene>
    <name evidence="1" type="ORF">DVH02_17850</name>
</gene>
<dbReference type="SUPFAM" id="SSF52047">
    <property type="entry name" value="RNI-like"/>
    <property type="match status" value="1"/>
</dbReference>
<protein>
    <submittedName>
        <fullName evidence="1">Leucine-rich repeat domain-containing protein</fullName>
    </submittedName>
</protein>